<accession>A0A368KTI6</accession>
<feature type="transmembrane region" description="Helical" evidence="2">
    <location>
        <begin position="41"/>
        <end position="64"/>
    </location>
</feature>
<dbReference type="Proteomes" id="UP000253562">
    <property type="component" value="Unassembled WGS sequence"/>
</dbReference>
<dbReference type="InterPro" id="IPR018723">
    <property type="entry name" value="DUF2254_membrane"/>
</dbReference>
<protein>
    <submittedName>
        <fullName evidence="3">DUF2254 domain-containing protein</fullName>
    </submittedName>
</protein>
<keyword evidence="2" id="KW-0812">Transmembrane</keyword>
<feature type="compositionally biased region" description="Acidic residues" evidence="1">
    <location>
        <begin position="483"/>
        <end position="497"/>
    </location>
</feature>
<evidence type="ECO:0000313" key="3">
    <source>
        <dbReference type="EMBL" id="RCS52853.1"/>
    </source>
</evidence>
<name>A0A368KTI6_9BACT</name>
<sequence>MYDRSSPPGGQIACYRTHFDEVATLMIANGKWLNVWDRIRASLWFVPILCTLGGIMSAVVMLTLDYNWKEKWTLPFWLETTTDGAQTILSTISGGMITVVGVVLSMTMVTLSITSSQFGSRVLRSRIRDRTTQWTIGAFLGTTVYSLVVLKMVRKIGEDDFLIPHLSVMAAILFAIASLVILLYFIHHITMIAQAPEIVASLAHDLNHSIETIFPEKIGDPPPQEMPSDQKFTDEQRKAIQDGVQILSSSEGYIQMIEADELLGLANKYNLIIELPKRPGDFIARDETIAMVAGLSKEEEEKLCKAINDSFYLGNSRSPRQDVNCSVHELAQMAVRALSPGINDPYTAVNCIDRLSAALGQLARRRMPDENRFDAEGNLRLVVDRQSFSGVMHAAFDQIRCCSTTSAAVSQRLFEGYLRIAESVSDADQATNVLHQARLTLEGVAEEKHHPADLLMMQEKYSRLQEKLAPFGIPAEPQKKEEPDDPGTEESREEGEASGEVIG</sequence>
<dbReference type="Pfam" id="PF10011">
    <property type="entry name" value="DUF2254"/>
    <property type="match status" value="1"/>
</dbReference>
<dbReference type="EMBL" id="QPEX01000011">
    <property type="protein sequence ID" value="RCS52853.1"/>
    <property type="molecule type" value="Genomic_DNA"/>
</dbReference>
<keyword evidence="2" id="KW-1133">Transmembrane helix</keyword>
<gene>
    <name evidence="3" type="ORF">DTL42_08465</name>
</gene>
<keyword evidence="2" id="KW-0472">Membrane</keyword>
<evidence type="ECO:0000256" key="1">
    <source>
        <dbReference type="SAM" id="MobiDB-lite"/>
    </source>
</evidence>
<proteinExistence type="predicted"/>
<comment type="caution">
    <text evidence="3">The sequence shown here is derived from an EMBL/GenBank/DDBJ whole genome shotgun (WGS) entry which is preliminary data.</text>
</comment>
<reference evidence="3 4" key="1">
    <citation type="submission" date="2018-07" db="EMBL/GenBank/DDBJ databases">
        <title>Comparative genomes isolates from brazilian mangrove.</title>
        <authorList>
            <person name="De Araujo J.E."/>
            <person name="Taketani R.G."/>
            <person name="Silva M.C.P."/>
            <person name="Lourenco M.V."/>
            <person name="Oliveira V.M."/>
            <person name="Andreote F.D."/>
        </authorList>
    </citation>
    <scope>NUCLEOTIDE SEQUENCE [LARGE SCALE GENOMIC DNA]</scope>
    <source>
        <strain evidence="3 4">HEX PRIS-MGV</strain>
    </source>
</reference>
<feature type="transmembrane region" description="Helical" evidence="2">
    <location>
        <begin position="84"/>
        <end position="113"/>
    </location>
</feature>
<evidence type="ECO:0000313" key="4">
    <source>
        <dbReference type="Proteomes" id="UP000253562"/>
    </source>
</evidence>
<dbReference type="AlphaFoldDB" id="A0A368KTI6"/>
<evidence type="ECO:0000256" key="2">
    <source>
        <dbReference type="SAM" id="Phobius"/>
    </source>
</evidence>
<feature type="transmembrane region" description="Helical" evidence="2">
    <location>
        <begin position="165"/>
        <end position="186"/>
    </location>
</feature>
<feature type="region of interest" description="Disordered" evidence="1">
    <location>
        <begin position="469"/>
        <end position="503"/>
    </location>
</feature>
<organism evidence="3 4">
    <name type="scientific">Bremerella cremea</name>
    <dbReference type="NCBI Taxonomy" id="1031537"/>
    <lineage>
        <taxon>Bacteria</taxon>
        <taxon>Pseudomonadati</taxon>
        <taxon>Planctomycetota</taxon>
        <taxon>Planctomycetia</taxon>
        <taxon>Pirellulales</taxon>
        <taxon>Pirellulaceae</taxon>
        <taxon>Bremerella</taxon>
    </lineage>
</organism>
<feature type="transmembrane region" description="Helical" evidence="2">
    <location>
        <begin position="134"/>
        <end position="153"/>
    </location>
</feature>